<evidence type="ECO:0000259" key="11">
    <source>
        <dbReference type="PROSITE" id="PS50835"/>
    </source>
</evidence>
<feature type="signal peptide" evidence="9">
    <location>
        <begin position="1"/>
        <end position="26"/>
    </location>
</feature>
<feature type="domain" description="Ig-like" evidence="11">
    <location>
        <begin position="432"/>
        <end position="530"/>
    </location>
</feature>
<protein>
    <recommendedName>
        <fullName evidence="14">Deleted in malignant brain tumors 1 protein</fullName>
    </recommendedName>
</protein>
<keyword evidence="6" id="KW-0325">Glycoprotein</keyword>
<evidence type="ECO:0000259" key="10">
    <source>
        <dbReference type="PROSITE" id="PS50287"/>
    </source>
</evidence>
<feature type="domain" description="SRCR" evidence="10">
    <location>
        <begin position="131"/>
        <end position="232"/>
    </location>
</feature>
<evidence type="ECO:0000313" key="13">
    <source>
        <dbReference type="Proteomes" id="UP000694389"/>
    </source>
</evidence>
<dbReference type="SUPFAM" id="SSF56487">
    <property type="entry name" value="SRCR-like"/>
    <property type="match status" value="4"/>
</dbReference>
<dbReference type="GeneTree" id="ENSGT00950000183145"/>
<dbReference type="SUPFAM" id="SSF48726">
    <property type="entry name" value="Immunoglobulin"/>
    <property type="match status" value="1"/>
</dbReference>
<comment type="caution">
    <text evidence="8">Lacks conserved residue(s) required for the propagation of feature annotation.</text>
</comment>
<feature type="domain" description="SRCR" evidence="10">
    <location>
        <begin position="29"/>
        <end position="127"/>
    </location>
</feature>
<dbReference type="Proteomes" id="UP000694389">
    <property type="component" value="Unassembled WGS sequence"/>
</dbReference>
<feature type="disulfide bond" evidence="8">
    <location>
        <begin position="170"/>
        <end position="231"/>
    </location>
</feature>
<dbReference type="PROSITE" id="PS50287">
    <property type="entry name" value="SRCR_2"/>
    <property type="match status" value="4"/>
</dbReference>
<evidence type="ECO:0000256" key="8">
    <source>
        <dbReference type="PROSITE-ProRule" id="PRU00196"/>
    </source>
</evidence>
<dbReference type="PROSITE" id="PS00420">
    <property type="entry name" value="SRCR_1"/>
    <property type="match status" value="4"/>
</dbReference>
<dbReference type="GO" id="GO:0005886">
    <property type="term" value="C:plasma membrane"/>
    <property type="evidence" value="ECO:0007669"/>
    <property type="project" value="TreeGrafter"/>
</dbReference>
<feature type="disulfide bond" evidence="8">
    <location>
        <begin position="378"/>
        <end position="439"/>
    </location>
</feature>
<evidence type="ECO:0000313" key="12">
    <source>
        <dbReference type="Ensembl" id="ENSDLAP00005007050.2"/>
    </source>
</evidence>
<dbReference type="PANTHER" id="PTHR48071">
    <property type="entry name" value="SRCR DOMAIN-CONTAINING PROTEIN"/>
    <property type="match status" value="1"/>
</dbReference>
<feature type="domain" description="SRCR" evidence="10">
    <location>
        <begin position="236"/>
        <end position="337"/>
    </location>
</feature>
<reference evidence="12" key="1">
    <citation type="submission" date="2025-08" db="UniProtKB">
        <authorList>
            <consortium name="Ensembl"/>
        </authorList>
    </citation>
    <scope>IDENTIFICATION</scope>
</reference>
<keyword evidence="7" id="KW-0393">Immunoglobulin domain</keyword>
<evidence type="ECO:0000256" key="2">
    <source>
        <dbReference type="ARBA" id="ARBA00022525"/>
    </source>
</evidence>
<organism evidence="12 13">
    <name type="scientific">Dicentrarchus labrax</name>
    <name type="common">European seabass</name>
    <name type="synonym">Morone labrax</name>
    <dbReference type="NCBI Taxonomy" id="13489"/>
    <lineage>
        <taxon>Eukaryota</taxon>
        <taxon>Metazoa</taxon>
        <taxon>Chordata</taxon>
        <taxon>Craniata</taxon>
        <taxon>Vertebrata</taxon>
        <taxon>Euteleostomi</taxon>
        <taxon>Actinopterygii</taxon>
        <taxon>Neopterygii</taxon>
        <taxon>Teleostei</taxon>
        <taxon>Neoteleostei</taxon>
        <taxon>Acanthomorphata</taxon>
        <taxon>Eupercaria</taxon>
        <taxon>Moronidae</taxon>
        <taxon>Dicentrarchus</taxon>
    </lineage>
</organism>
<feature type="disulfide bond" evidence="8">
    <location>
        <begin position="96"/>
        <end position="106"/>
    </location>
</feature>
<evidence type="ECO:0000256" key="6">
    <source>
        <dbReference type="ARBA" id="ARBA00023180"/>
    </source>
</evidence>
<dbReference type="Gene3D" id="3.10.250.10">
    <property type="entry name" value="SRCR-like domain"/>
    <property type="match status" value="4"/>
</dbReference>
<keyword evidence="3 9" id="KW-0732">Signal</keyword>
<evidence type="ECO:0000256" key="9">
    <source>
        <dbReference type="SAM" id="SignalP"/>
    </source>
</evidence>
<dbReference type="AlphaFoldDB" id="A0A8C4DP48"/>
<evidence type="ECO:0000256" key="7">
    <source>
        <dbReference type="ARBA" id="ARBA00023319"/>
    </source>
</evidence>
<feature type="disulfide bond" evidence="8">
    <location>
        <begin position="365"/>
        <end position="429"/>
    </location>
</feature>
<feature type="disulfide bond" evidence="8">
    <location>
        <begin position="306"/>
        <end position="316"/>
    </location>
</feature>
<feature type="domain" description="SRCR" evidence="10">
    <location>
        <begin position="341"/>
        <end position="440"/>
    </location>
</feature>
<evidence type="ECO:0000256" key="5">
    <source>
        <dbReference type="ARBA" id="ARBA00023157"/>
    </source>
</evidence>
<feature type="disulfide bond" evidence="8">
    <location>
        <begin position="157"/>
        <end position="221"/>
    </location>
</feature>
<dbReference type="InterPro" id="IPR007110">
    <property type="entry name" value="Ig-like_dom"/>
</dbReference>
<dbReference type="InterPro" id="IPR001190">
    <property type="entry name" value="SRCR"/>
</dbReference>
<evidence type="ECO:0000256" key="3">
    <source>
        <dbReference type="ARBA" id="ARBA00022729"/>
    </source>
</evidence>
<dbReference type="FunFam" id="2.60.40.10:FF:000049">
    <property type="entry name" value="Leukocyte immunoglobulin-like receptor subfamily B member 1"/>
    <property type="match status" value="1"/>
</dbReference>
<dbReference type="Pfam" id="PF13927">
    <property type="entry name" value="Ig_3"/>
    <property type="match status" value="1"/>
</dbReference>
<dbReference type="InterPro" id="IPR013783">
    <property type="entry name" value="Ig-like_fold"/>
</dbReference>
<keyword evidence="5 8" id="KW-1015">Disulfide bond</keyword>
<name>A0A8C4DP48_DICLA</name>
<keyword evidence="13" id="KW-1185">Reference proteome</keyword>
<dbReference type="FunFam" id="3.10.250.10:FF:000006">
    <property type="entry name" value="neurotrypsin isoform X2"/>
    <property type="match status" value="3"/>
</dbReference>
<dbReference type="Ensembl" id="ENSDLAT00005007653.2">
    <property type="protein sequence ID" value="ENSDLAP00005007050.2"/>
    <property type="gene ID" value="ENSDLAG00005030043.1"/>
</dbReference>
<dbReference type="SMART" id="SM00202">
    <property type="entry name" value="SR"/>
    <property type="match status" value="4"/>
</dbReference>
<evidence type="ECO:0008006" key="14">
    <source>
        <dbReference type="Google" id="ProtNLM"/>
    </source>
</evidence>
<dbReference type="InterPro" id="IPR036772">
    <property type="entry name" value="SRCR-like_dom_sf"/>
</dbReference>
<keyword evidence="2" id="KW-0964">Secreted</keyword>
<sequence length="562" mass="59986">MLILLPNLLFVSYSIIFLSSSSPAAGVLIRLDGPGSTLCSGRVEIYYNNTWGTVCDDYWDLNDAMVVCRELGCGTALSVPKFGQGIGQIWLDDVACLGSERSLAECQHREFGKNNCGHGEDAGVVCSDSQIRLAGSGSTQCSGRVEIYHSGSWGTVCDDSWDLNDAMVVCRQLGCGPTLSAPQSAHFGQGTGHIWLDDVDCSGSERSLNECQHGEFGTHNCGHHEDAGVVCSGVQMRLAGSGSTQCSGRVEVHYNSAWGTVCDDGWDLSDAKVVCRQLGCGMALSAPQSAHFGQGAGQIWLDDVACSGTERSLIECQHGGFGKHNCGHGEDAGVVCSGGQIRLVGSSRCSGTVEIYYNGAWGTVCDDSWDLNDAKVVCRQLGCGTALSAPQSAHFGQGTGQIWLDDVVCSGSERSLSECQHRGFGIHNCGHGEDAGVVCSASFPKPTISMNPAGEVTWGQNVDITCSISTQHLNRTFILLRSSGSFRKTQTSSTNSATFRILKVNFDDEGSYQCQYQTQVSGQDFSSPLSDSVRLPVNGKEKYIFQTGHSQLQLKISIYSLQ</sequence>
<feature type="disulfide bond" evidence="8">
    <location>
        <begin position="201"/>
        <end position="211"/>
    </location>
</feature>
<dbReference type="InterPro" id="IPR036179">
    <property type="entry name" value="Ig-like_dom_sf"/>
</dbReference>
<reference evidence="12" key="2">
    <citation type="submission" date="2025-09" db="UniProtKB">
        <authorList>
            <consortium name="Ensembl"/>
        </authorList>
    </citation>
    <scope>IDENTIFICATION</scope>
</reference>
<feature type="disulfide bond" evidence="8">
    <location>
        <begin position="275"/>
        <end position="336"/>
    </location>
</feature>
<feature type="chain" id="PRO_5035774985" description="Deleted in malignant brain tumors 1 protein" evidence="9">
    <location>
        <begin position="27"/>
        <end position="562"/>
    </location>
</feature>
<dbReference type="PROSITE" id="PS50835">
    <property type="entry name" value="IG_LIKE"/>
    <property type="match status" value="1"/>
</dbReference>
<feature type="disulfide bond" evidence="8">
    <location>
        <begin position="262"/>
        <end position="326"/>
    </location>
</feature>
<evidence type="ECO:0000256" key="1">
    <source>
        <dbReference type="ARBA" id="ARBA00004613"/>
    </source>
</evidence>
<accession>A0A8C4DP48</accession>
<dbReference type="FunFam" id="3.10.250.10:FF:000003">
    <property type="entry name" value="Deleted in malignant brain tumors 1"/>
    <property type="match status" value="1"/>
</dbReference>
<proteinExistence type="predicted"/>
<dbReference type="Pfam" id="PF00530">
    <property type="entry name" value="SRCR"/>
    <property type="match status" value="4"/>
</dbReference>
<feature type="disulfide bond" evidence="8">
    <location>
        <begin position="409"/>
        <end position="419"/>
    </location>
</feature>
<dbReference type="GO" id="GO:0004252">
    <property type="term" value="F:serine-type endopeptidase activity"/>
    <property type="evidence" value="ECO:0007669"/>
    <property type="project" value="TreeGrafter"/>
</dbReference>
<dbReference type="PRINTS" id="PR00258">
    <property type="entry name" value="SPERACTRCPTR"/>
</dbReference>
<dbReference type="PANTHER" id="PTHR48071:SF15">
    <property type="entry name" value="SRCR DOMAIN-CONTAINING PROTEIN"/>
    <property type="match status" value="1"/>
</dbReference>
<keyword evidence="4" id="KW-0677">Repeat</keyword>
<comment type="subcellular location">
    <subcellularLocation>
        <location evidence="1">Secreted</location>
    </subcellularLocation>
</comment>
<dbReference type="Gene3D" id="2.60.40.10">
    <property type="entry name" value="Immunoglobulins"/>
    <property type="match status" value="1"/>
</dbReference>
<evidence type="ECO:0000256" key="4">
    <source>
        <dbReference type="ARBA" id="ARBA00022737"/>
    </source>
</evidence>
<dbReference type="GO" id="GO:0005615">
    <property type="term" value="C:extracellular space"/>
    <property type="evidence" value="ECO:0007669"/>
    <property type="project" value="TreeGrafter"/>
</dbReference>
<dbReference type="GO" id="GO:0031638">
    <property type="term" value="P:zymogen activation"/>
    <property type="evidence" value="ECO:0007669"/>
    <property type="project" value="TreeGrafter"/>
</dbReference>